<keyword evidence="1" id="KW-0031">Aminopeptidase</keyword>
<keyword evidence="1" id="KW-0378">Hydrolase</keyword>
<keyword evidence="1" id="KW-0645">Protease</keyword>
<reference evidence="1" key="1">
    <citation type="journal article" date="2022" name="bioRxiv">
        <title>Population genetic analysis of Ophidiomyces ophidiicola, the causative agent of snake fungal disease, indicates recent introductions to the USA.</title>
        <authorList>
            <person name="Ladner J.T."/>
            <person name="Palmer J.M."/>
            <person name="Ettinger C.L."/>
            <person name="Stajich J.E."/>
            <person name="Farrell T.M."/>
            <person name="Glorioso B.M."/>
            <person name="Lawson B."/>
            <person name="Price S.J."/>
            <person name="Stengle A.G."/>
            <person name="Grear D.A."/>
            <person name="Lorch J.M."/>
        </authorList>
    </citation>
    <scope>NUCLEOTIDE SEQUENCE</scope>
    <source>
        <strain evidence="1">NWHC 24266-5</strain>
    </source>
</reference>
<organism evidence="1">
    <name type="scientific">Ophidiomyces ophidiicola</name>
    <dbReference type="NCBI Taxonomy" id="1387563"/>
    <lineage>
        <taxon>Eukaryota</taxon>
        <taxon>Fungi</taxon>
        <taxon>Dikarya</taxon>
        <taxon>Ascomycota</taxon>
        <taxon>Pezizomycotina</taxon>
        <taxon>Eurotiomycetes</taxon>
        <taxon>Eurotiomycetidae</taxon>
        <taxon>Onygenales</taxon>
        <taxon>Onygenaceae</taxon>
        <taxon>Ophidiomyces</taxon>
    </lineage>
</organism>
<proteinExistence type="predicted"/>
<name>A0ACB8UUQ8_9EURO</name>
<protein>
    <submittedName>
        <fullName evidence="1">Leucyl aminopeptidase yscIV</fullName>
        <ecNumber evidence="1">3.3.2.6</ecNumber>
    </submittedName>
</protein>
<dbReference type="EMBL" id="JALBCA010000058">
    <property type="protein sequence ID" value="KAI2385487.1"/>
    <property type="molecule type" value="Genomic_DNA"/>
</dbReference>
<evidence type="ECO:0000313" key="1">
    <source>
        <dbReference type="EMBL" id="KAI2385487.1"/>
    </source>
</evidence>
<gene>
    <name evidence="1" type="primary">LAP2_1</name>
    <name evidence="1" type="ORF">LOY88_004105</name>
</gene>
<comment type="caution">
    <text evidence="1">The sequence shown here is derived from an EMBL/GenBank/DDBJ whole genome shotgun (WGS) entry which is preliminary data.</text>
</comment>
<accession>A0ACB8UUQ8</accession>
<dbReference type="EC" id="3.3.2.6" evidence="1"/>
<sequence length="616" mass="70221">MAVSQKPLRDPNTLSNYNEFRTIHTTASFDIQFKAQHLTGNVRHQLRSTTDSQSRNIVLDSSYLQINDVKADEKAVKWHLKPREEPYGSALVITLDCGVPFGQDITIEISVQTTDKCTALQWLTPEQTSNGKHPYMFSQCQAIHARSVFPCQDTPDVKATFTFNISSALPVIASGVALGTDVISVQPLIKKYRFEQKVPIPSYLFALASGDIVQAPIGPYSKVATSPDRLKECQWELEADVEKFLDAIGDIVFPYVWGEYNVLILPPSFPYGGMENPVYTFATPSIISKDRQNIDVIAHEISHSWSGNLVTNCSWEHFWLNEGWTTYLERRIQAAIHGEPHRHFSAIIGWKQLADAVERYGNDHEFTKLVVDLKGKDPDDAFSTVPYEKGFIFIFYLENLIGKEKFDKFIPHYFMKFRGQSLDSFEFKSCLENFFTSDRDSSVLLADVDWNAWFYKPGLPPKPHFDMSLVNVVYDLAKKWRPQAESSFSPSPSDIADLVANQLVVFLEQILLFETPLTAEQSETMGKTYRFAESENIEVSNLYFQVGLKARDKKVVEPVVKLLGRIGRMKFVRPLYRALKKYDINLALDTFAQHKTFYHPICRGLVEKDLLEEKIG</sequence>